<proteinExistence type="predicted"/>
<protein>
    <submittedName>
        <fullName evidence="3">Uncharacterized protein</fullName>
    </submittedName>
</protein>
<feature type="region of interest" description="Disordered" evidence="2">
    <location>
        <begin position="67"/>
        <end position="93"/>
    </location>
</feature>
<name>A0A9Q1CP07_HOLLE</name>
<gene>
    <name evidence="3" type="ORF">HOLleu_00719</name>
</gene>
<accession>A0A9Q1CP07</accession>
<evidence type="ECO:0000256" key="1">
    <source>
        <dbReference type="SAM" id="Coils"/>
    </source>
</evidence>
<comment type="caution">
    <text evidence="3">The sequence shown here is derived from an EMBL/GenBank/DDBJ whole genome shotgun (WGS) entry which is preliminary data.</text>
</comment>
<feature type="coiled-coil region" evidence="1">
    <location>
        <begin position="116"/>
        <end position="157"/>
    </location>
</feature>
<dbReference type="Proteomes" id="UP001152320">
    <property type="component" value="Chromosome 1"/>
</dbReference>
<sequence length="375" mass="42261">MEVPSTAKNRPKPIKCLVYWLEENLVSIVSKSAVDIPVGKSLEQGSIYLVRYSGKKYSAKVLKISATESADDDEEPPAPAKKKHRGSTSKQKLEKQLSAITEEAQYYKCSLVEDEKAALVKEVAVLKMKIQGLEKEVEDLKEANEDLKKMVELVNGSGVYVYPGQKTVIESAGTAGQCLSYLVATFFTREELGRSNLTGKNGKDALDGEVLKAIIVYISQTYFFEKGIIKLQESLRRKAQGAYNNLVQELSLEEQMLQRYFRLKREEFTQLLFILRDDITKFHVSKEVLCPRQRLAICLSEKGGGAIEYAHCLSQDWQIHGFDVPDARKPQLKKLAYAFHEDSYRFANVSVEHLLLQGNFRLMSSTDAAIVDLIC</sequence>
<dbReference type="OrthoDB" id="6145767at2759"/>
<keyword evidence="4" id="KW-1185">Reference proteome</keyword>
<dbReference type="EMBL" id="JAIZAY010000001">
    <property type="protein sequence ID" value="KAJ8048411.1"/>
    <property type="molecule type" value="Genomic_DNA"/>
</dbReference>
<evidence type="ECO:0000256" key="2">
    <source>
        <dbReference type="SAM" id="MobiDB-lite"/>
    </source>
</evidence>
<evidence type="ECO:0000313" key="3">
    <source>
        <dbReference type="EMBL" id="KAJ8048411.1"/>
    </source>
</evidence>
<evidence type="ECO:0000313" key="4">
    <source>
        <dbReference type="Proteomes" id="UP001152320"/>
    </source>
</evidence>
<dbReference type="AlphaFoldDB" id="A0A9Q1CP07"/>
<keyword evidence="1" id="KW-0175">Coiled coil</keyword>
<organism evidence="3 4">
    <name type="scientific">Holothuria leucospilota</name>
    <name type="common">Black long sea cucumber</name>
    <name type="synonym">Mertensiothuria leucospilota</name>
    <dbReference type="NCBI Taxonomy" id="206669"/>
    <lineage>
        <taxon>Eukaryota</taxon>
        <taxon>Metazoa</taxon>
        <taxon>Echinodermata</taxon>
        <taxon>Eleutherozoa</taxon>
        <taxon>Echinozoa</taxon>
        <taxon>Holothuroidea</taxon>
        <taxon>Aspidochirotacea</taxon>
        <taxon>Aspidochirotida</taxon>
        <taxon>Holothuriidae</taxon>
        <taxon>Holothuria</taxon>
    </lineage>
</organism>
<reference evidence="3" key="1">
    <citation type="submission" date="2021-10" db="EMBL/GenBank/DDBJ databases">
        <title>Tropical sea cucumber genome reveals ecological adaptation and Cuvierian tubules defense mechanism.</title>
        <authorList>
            <person name="Chen T."/>
        </authorList>
    </citation>
    <scope>NUCLEOTIDE SEQUENCE</scope>
    <source>
        <strain evidence="3">Nanhai2018</strain>
        <tissue evidence="3">Muscle</tissue>
    </source>
</reference>